<keyword evidence="4" id="KW-1185">Reference proteome</keyword>
<gene>
    <name evidence="3" type="ORF">KL946_003917</name>
</gene>
<feature type="transmembrane region" description="Helical" evidence="1">
    <location>
        <begin position="6"/>
        <end position="24"/>
    </location>
</feature>
<feature type="domain" description="Tryptophan synthase beta chain-like PALP" evidence="2">
    <location>
        <begin position="42"/>
        <end position="357"/>
    </location>
</feature>
<dbReference type="CDD" id="cd01561">
    <property type="entry name" value="CBS_like"/>
    <property type="match status" value="1"/>
</dbReference>
<dbReference type="InterPro" id="IPR001926">
    <property type="entry name" value="TrpB-like_PALP"/>
</dbReference>
<dbReference type="Gene3D" id="3.40.50.1100">
    <property type="match status" value="2"/>
</dbReference>
<dbReference type="EMBL" id="JAHLUN010000011">
    <property type="protein sequence ID" value="KAG7763101.1"/>
    <property type="molecule type" value="Genomic_DNA"/>
</dbReference>
<reference evidence="3 4" key="1">
    <citation type="journal article" date="2021" name="G3 (Bethesda)">
        <title>Genomic diversity, chromosomal rearrangements, and interspecies hybridization in the ogataea polymorpha species complex.</title>
        <authorList>
            <person name="Hanson S.J."/>
            <person name="Cinneide E.O."/>
            <person name="Salzberg L.I."/>
            <person name="Wolfe K.H."/>
            <person name="McGowan J."/>
            <person name="Fitzpatrick D.A."/>
            <person name="Matlin K."/>
        </authorList>
    </citation>
    <scope>NUCLEOTIDE SEQUENCE [LARGE SCALE GENOMIC DNA]</scope>
    <source>
        <strain evidence="3">81-436-3</strain>
    </source>
</reference>
<dbReference type="Proteomes" id="UP000697297">
    <property type="component" value="Unassembled WGS sequence"/>
</dbReference>
<comment type="caution">
    <text evidence="3">The sequence shown here is derived from an EMBL/GenBank/DDBJ whole genome shotgun (WGS) entry which is preliminary data.</text>
</comment>
<dbReference type="PANTHER" id="PTHR10314">
    <property type="entry name" value="CYSTATHIONINE BETA-SYNTHASE"/>
    <property type="match status" value="1"/>
</dbReference>
<evidence type="ECO:0000256" key="1">
    <source>
        <dbReference type="SAM" id="Phobius"/>
    </source>
</evidence>
<proteinExistence type="predicted"/>
<dbReference type="InterPro" id="IPR036052">
    <property type="entry name" value="TrpB-like_PALP_sf"/>
</dbReference>
<accession>A0ABQ7RCA2</accession>
<dbReference type="InterPro" id="IPR050214">
    <property type="entry name" value="Cys_Synth/Cystath_Beta-Synth"/>
</dbReference>
<evidence type="ECO:0000313" key="4">
    <source>
        <dbReference type="Proteomes" id="UP000697297"/>
    </source>
</evidence>
<sequence>MSQIYRGIHAALIISLVIAFSSWLRSLKRFKGKREKAECLADLIGDTPLLKIRSLSEATGCEVYAKMELCNPGGSSKDRVALAIIKDFEERNLIRPNKGDVIFEGTSGSTGISIAMLCKSMGYTAHICLPDDTSDEKVNLLQMYGAVIEKVKPASIVDPNQYVNAAKNAADAVTNDSSSNINAVFADQFENECNWRVHYETTAKEIWEQTEGKLNFFVSGAGTGGTIAGCSMFFKQNNNSIKTILADPQGSGLFNRVEYGIMYDTVEKEGTRRRHQVDTLVEGIGLNRITKNFSQGEIYIDAAEKVIDKEALLMARYLMENEGLLLGSSSCVNAVASARIAFKKAKKGDTIVFIACDSGIRHLSKFWKEALKYDVPSDLRDIINT</sequence>
<organism evidence="3 4">
    <name type="scientific">Ogataea haglerorum</name>
    <dbReference type="NCBI Taxonomy" id="1937702"/>
    <lineage>
        <taxon>Eukaryota</taxon>
        <taxon>Fungi</taxon>
        <taxon>Dikarya</taxon>
        <taxon>Ascomycota</taxon>
        <taxon>Saccharomycotina</taxon>
        <taxon>Pichiomycetes</taxon>
        <taxon>Pichiales</taxon>
        <taxon>Pichiaceae</taxon>
        <taxon>Ogataea</taxon>
    </lineage>
</organism>
<keyword evidence="1" id="KW-0472">Membrane</keyword>
<evidence type="ECO:0000313" key="3">
    <source>
        <dbReference type="EMBL" id="KAG7763101.1"/>
    </source>
</evidence>
<protein>
    <recommendedName>
        <fullName evidence="2">Tryptophan synthase beta chain-like PALP domain-containing protein</fullName>
    </recommendedName>
</protein>
<keyword evidence="1" id="KW-0812">Transmembrane</keyword>
<keyword evidence="1" id="KW-1133">Transmembrane helix</keyword>
<dbReference type="SUPFAM" id="SSF53686">
    <property type="entry name" value="Tryptophan synthase beta subunit-like PLP-dependent enzymes"/>
    <property type="match status" value="1"/>
</dbReference>
<evidence type="ECO:0000259" key="2">
    <source>
        <dbReference type="Pfam" id="PF00291"/>
    </source>
</evidence>
<name>A0ABQ7RCA2_9ASCO</name>
<dbReference type="Pfam" id="PF00291">
    <property type="entry name" value="PALP"/>
    <property type="match status" value="1"/>
</dbReference>